<gene>
    <name evidence="2" type="primary">RxL32</name>
</gene>
<feature type="region of interest" description="Disordered" evidence="1">
    <location>
        <begin position="1"/>
        <end position="36"/>
    </location>
</feature>
<organism evidence="2">
    <name type="scientific">Hyaloperonospora arabidopsidis (strain Emoy2)</name>
    <name type="common">Downy mildew agent</name>
    <name type="synonym">Peronospora arabidopsidis</name>
    <dbReference type="NCBI Taxonomy" id="559515"/>
    <lineage>
        <taxon>Eukaryota</taxon>
        <taxon>Sar</taxon>
        <taxon>Stramenopiles</taxon>
        <taxon>Oomycota</taxon>
        <taxon>Peronosporomycetes</taxon>
        <taxon>Peronosporales</taxon>
        <taxon>Peronosporaceae</taxon>
        <taxon>Hyaloperonospora</taxon>
    </lineage>
</organism>
<dbReference type="EMBL" id="HE574722">
    <property type="protein sequence ID" value="CCC55800.1"/>
    <property type="molecule type" value="mRNA"/>
</dbReference>
<sequence>AVTIPPPALAAPSTPNVSPGERRLEPIEANGNEERAPSPEVIANAAKELPSASTLGNVVSGVMKIASGTVSAAQGTANMWSRLFWDIIKMGPQFLLVGEKREILMAMHAASLILDNGQRDALEGVRYLRIVAEQWKTKTLTEVVQLLDPSKEKLDPFTLVVLGNLANLRRKAPDEMKNLLTKTPARSKGSALVRGFTSKVPNEDSTPSRMVADALTEYYKPEQLFHDLRQLIATKITAI</sequence>
<name>G3C9M4_HYAAE</name>
<feature type="compositionally biased region" description="Basic and acidic residues" evidence="1">
    <location>
        <begin position="20"/>
        <end position="36"/>
    </location>
</feature>
<accession>G3C9M4</accession>
<proteinExistence type="evidence at transcript level"/>
<feature type="non-terminal residue" evidence="2">
    <location>
        <position position="1"/>
    </location>
</feature>
<evidence type="ECO:0000256" key="1">
    <source>
        <dbReference type="SAM" id="MobiDB-lite"/>
    </source>
</evidence>
<dbReference type="AlphaFoldDB" id="G3C9M4"/>
<reference evidence="2" key="1">
    <citation type="journal article" date="2011" name="Plant J.">
        <title>Subcellular Localization of the Hpa RxLR Effector Repertoire Identifies the Extrahaustorial Membrane-Localized HaRxL17 that Confers Enhanced Plant Susceptibility.</title>
        <authorList>
            <person name="Caillaud M.C."/>
            <person name="Piquerez S.J."/>
            <person name="Fabro G."/>
            <person name="Steinbrenner J."/>
            <person name="Ishaque N."/>
            <person name="Beynon J."/>
            <person name="Jones J.D."/>
        </authorList>
    </citation>
    <scope>NUCLEOTIDE SEQUENCE</scope>
    <source>
        <strain evidence="2">Emoy2</strain>
        <tissue evidence="2">Conidiospore</tissue>
    </source>
</reference>
<evidence type="ECO:0000313" key="2">
    <source>
        <dbReference type="EMBL" id="CCC55800.1"/>
    </source>
</evidence>
<protein>
    <submittedName>
        <fullName evidence="2">RxLR effector candidate</fullName>
    </submittedName>
</protein>